<dbReference type="VEuPathDB" id="AmoebaDB:ACA1_075280"/>
<dbReference type="EMBL" id="KB007842">
    <property type="protein sequence ID" value="ELR23949.1"/>
    <property type="molecule type" value="Genomic_DNA"/>
</dbReference>
<gene>
    <name evidence="2" type="ORF">ACA1_075280</name>
</gene>
<dbReference type="AlphaFoldDB" id="L8HEJ3"/>
<protein>
    <submittedName>
        <fullName evidence="2">Uncharacterized protein</fullName>
    </submittedName>
</protein>
<dbReference type="KEGG" id="acan:ACA1_075280"/>
<sequence>MDEEGFDIYGDDLTGGADSKAADNEDDLLYGDLSDAGAAASGKETQTEAQDQDKGEGAGEEDLELNLYEVGDKEDEDDSRSSSGRRGLERERYPAGGDRPQQNKERM</sequence>
<evidence type="ECO:0000313" key="2">
    <source>
        <dbReference type="EMBL" id="ELR23949.1"/>
    </source>
</evidence>
<feature type="compositionally biased region" description="Low complexity" evidence="1">
    <location>
        <begin position="30"/>
        <end position="42"/>
    </location>
</feature>
<keyword evidence="3" id="KW-1185">Reference proteome</keyword>
<reference evidence="2 3" key="1">
    <citation type="journal article" date="2013" name="Genome Biol.">
        <title>Genome of Acanthamoeba castellanii highlights extensive lateral gene transfer and early evolution of tyrosine kinase signaling.</title>
        <authorList>
            <person name="Clarke M."/>
            <person name="Lohan A.J."/>
            <person name="Liu B."/>
            <person name="Lagkouvardos I."/>
            <person name="Roy S."/>
            <person name="Zafar N."/>
            <person name="Bertelli C."/>
            <person name="Schilde C."/>
            <person name="Kianianmomeni A."/>
            <person name="Burglin T.R."/>
            <person name="Frech C."/>
            <person name="Turcotte B."/>
            <person name="Kopec K.O."/>
            <person name="Synnott J.M."/>
            <person name="Choo C."/>
            <person name="Paponov I."/>
            <person name="Finkler A."/>
            <person name="Soon Heng Tan C."/>
            <person name="Hutchins A.P."/>
            <person name="Weinmeier T."/>
            <person name="Rattei T."/>
            <person name="Chu J.S."/>
            <person name="Gimenez G."/>
            <person name="Irimia M."/>
            <person name="Rigden D.J."/>
            <person name="Fitzpatrick D.A."/>
            <person name="Lorenzo-Morales J."/>
            <person name="Bateman A."/>
            <person name="Chiu C.H."/>
            <person name="Tang P."/>
            <person name="Hegemann P."/>
            <person name="Fromm H."/>
            <person name="Raoult D."/>
            <person name="Greub G."/>
            <person name="Miranda-Saavedra D."/>
            <person name="Chen N."/>
            <person name="Nash P."/>
            <person name="Ginger M.L."/>
            <person name="Horn M."/>
            <person name="Schaap P."/>
            <person name="Caler L."/>
            <person name="Loftus B."/>
        </authorList>
    </citation>
    <scope>NUCLEOTIDE SEQUENCE [LARGE SCALE GENOMIC DNA]</scope>
    <source>
        <strain evidence="2 3">Neff</strain>
    </source>
</reference>
<accession>L8HEJ3</accession>
<feature type="compositionally biased region" description="Acidic residues" evidence="1">
    <location>
        <begin position="1"/>
        <end position="10"/>
    </location>
</feature>
<dbReference type="GeneID" id="14924948"/>
<dbReference type="Proteomes" id="UP000011083">
    <property type="component" value="Unassembled WGS sequence"/>
</dbReference>
<dbReference type="RefSeq" id="XP_004353477.1">
    <property type="nucleotide sequence ID" value="XM_004353425.1"/>
</dbReference>
<name>L8HEJ3_ACACF</name>
<feature type="region of interest" description="Disordered" evidence="1">
    <location>
        <begin position="1"/>
        <end position="107"/>
    </location>
</feature>
<proteinExistence type="predicted"/>
<evidence type="ECO:0000313" key="3">
    <source>
        <dbReference type="Proteomes" id="UP000011083"/>
    </source>
</evidence>
<organism evidence="2 3">
    <name type="scientific">Acanthamoeba castellanii (strain ATCC 30010 / Neff)</name>
    <dbReference type="NCBI Taxonomy" id="1257118"/>
    <lineage>
        <taxon>Eukaryota</taxon>
        <taxon>Amoebozoa</taxon>
        <taxon>Discosea</taxon>
        <taxon>Longamoebia</taxon>
        <taxon>Centramoebida</taxon>
        <taxon>Acanthamoebidae</taxon>
        <taxon>Acanthamoeba</taxon>
    </lineage>
</organism>
<evidence type="ECO:0000256" key="1">
    <source>
        <dbReference type="SAM" id="MobiDB-lite"/>
    </source>
</evidence>